<protein>
    <recommendedName>
        <fullName evidence="1">Integrase catalytic domain-containing protein</fullName>
    </recommendedName>
</protein>
<dbReference type="GO" id="GO:0015074">
    <property type="term" value="P:DNA integration"/>
    <property type="evidence" value="ECO:0007669"/>
    <property type="project" value="InterPro"/>
</dbReference>
<feature type="domain" description="Integrase catalytic" evidence="1">
    <location>
        <begin position="245"/>
        <end position="428"/>
    </location>
</feature>
<dbReference type="InterPro" id="IPR012337">
    <property type="entry name" value="RNaseH-like_sf"/>
</dbReference>
<evidence type="ECO:0000259" key="1">
    <source>
        <dbReference type="PROSITE" id="PS50994"/>
    </source>
</evidence>
<dbReference type="SUPFAM" id="SSF53098">
    <property type="entry name" value="Ribonuclease H-like"/>
    <property type="match status" value="1"/>
</dbReference>
<evidence type="ECO:0000313" key="2">
    <source>
        <dbReference type="EMBL" id="KIH44480.1"/>
    </source>
</evidence>
<dbReference type="InterPro" id="IPR036397">
    <property type="entry name" value="RNaseH_sf"/>
</dbReference>
<dbReference type="InterPro" id="IPR041588">
    <property type="entry name" value="Integrase_H2C2"/>
</dbReference>
<sequence>MNFKHYLSGGRVLHSWHSLKSTGQSLTKNLCSDQKLVQGASLQEKQPDETCVAVQANTTDPEDSDTEKIIDPSRFSKWVTLLHSVTIVFRFLVVRSNKAATIFGRNNIRLIRKAENILLRTAQQEHPPTSDQKKQLHLFLCEKTLLWKSEGRLKNALLSQEAINPTFLPNKNYITTLLILYFHSNNNHCGLNHTLTALRQRFWIPKGRSAVKSAIRCQCYHCRRYNAKPFTLAPFPVHPIQRVTPPQYPFQRMGMDFFGPMQYRSESNIIEKYRMILFTCLNSRAIYVDIVLNMTTQSVLHVLRRFIATIGCPTWIVCDNALSFKKVAECYSSLSSSDIDKDIIDYCTKKRIQVKFIPSLSPWQGGIYEKMIDIFNKSFKHAIGNRVMNLDDIKTIAKEAEAIVNTRPLTYISDDSDHIPLSDQKITTNDPSI</sequence>
<reference evidence="2 3" key="1">
    <citation type="submission" date="2013-12" db="EMBL/GenBank/DDBJ databases">
        <title>Draft genome of the parsitic nematode Ancylostoma duodenale.</title>
        <authorList>
            <person name="Mitreva M."/>
        </authorList>
    </citation>
    <scope>NUCLEOTIDE SEQUENCE [LARGE SCALE GENOMIC DNA]</scope>
    <source>
        <strain evidence="2 3">Zhejiang</strain>
    </source>
</reference>
<dbReference type="Proteomes" id="UP000054047">
    <property type="component" value="Unassembled WGS sequence"/>
</dbReference>
<dbReference type="EMBL" id="KN777459">
    <property type="protein sequence ID" value="KIH44480.1"/>
    <property type="molecule type" value="Genomic_DNA"/>
</dbReference>
<dbReference type="Pfam" id="PF17921">
    <property type="entry name" value="Integrase_H2C2"/>
    <property type="match status" value="1"/>
</dbReference>
<keyword evidence="3" id="KW-1185">Reference proteome</keyword>
<dbReference type="OrthoDB" id="5841284at2759"/>
<dbReference type="Gene3D" id="1.10.340.70">
    <property type="match status" value="1"/>
</dbReference>
<dbReference type="PANTHER" id="PTHR47331">
    <property type="entry name" value="PHD-TYPE DOMAIN-CONTAINING PROTEIN"/>
    <property type="match status" value="1"/>
</dbReference>
<accession>A0A0C2F7J9</accession>
<dbReference type="InterPro" id="IPR001584">
    <property type="entry name" value="Integrase_cat-core"/>
</dbReference>
<organism evidence="2 3">
    <name type="scientific">Ancylostoma duodenale</name>
    <dbReference type="NCBI Taxonomy" id="51022"/>
    <lineage>
        <taxon>Eukaryota</taxon>
        <taxon>Metazoa</taxon>
        <taxon>Ecdysozoa</taxon>
        <taxon>Nematoda</taxon>
        <taxon>Chromadorea</taxon>
        <taxon>Rhabditida</taxon>
        <taxon>Rhabditina</taxon>
        <taxon>Rhabditomorpha</taxon>
        <taxon>Strongyloidea</taxon>
        <taxon>Ancylostomatidae</taxon>
        <taxon>Ancylostomatinae</taxon>
        <taxon>Ancylostoma</taxon>
    </lineage>
</organism>
<evidence type="ECO:0000313" key="3">
    <source>
        <dbReference type="Proteomes" id="UP000054047"/>
    </source>
</evidence>
<dbReference type="AlphaFoldDB" id="A0A0C2F7J9"/>
<dbReference type="Gene3D" id="3.30.420.10">
    <property type="entry name" value="Ribonuclease H-like superfamily/Ribonuclease H"/>
    <property type="match status" value="1"/>
</dbReference>
<dbReference type="GO" id="GO:0003676">
    <property type="term" value="F:nucleic acid binding"/>
    <property type="evidence" value="ECO:0007669"/>
    <property type="project" value="InterPro"/>
</dbReference>
<dbReference type="PROSITE" id="PS50994">
    <property type="entry name" value="INTEGRASE"/>
    <property type="match status" value="1"/>
</dbReference>
<gene>
    <name evidence="2" type="ORF">ANCDUO_25494</name>
</gene>
<name>A0A0C2F7J9_9BILA</name>
<proteinExistence type="predicted"/>